<feature type="region of interest" description="Disordered" evidence="1">
    <location>
        <begin position="1"/>
        <end position="30"/>
    </location>
</feature>
<comment type="caution">
    <text evidence="2">The sequence shown here is derived from an EMBL/GenBank/DDBJ whole genome shotgun (WGS) entry which is preliminary data.</text>
</comment>
<evidence type="ECO:0000313" key="2">
    <source>
        <dbReference type="EMBL" id="CAI8041835.1"/>
    </source>
</evidence>
<gene>
    <name evidence="2" type="ORF">GBAR_LOCUS23219</name>
</gene>
<sequence>MSVRPRNATIYPTGDEETIPSTQRATKVRK</sequence>
<reference evidence="2" key="1">
    <citation type="submission" date="2023-03" db="EMBL/GenBank/DDBJ databases">
        <authorList>
            <person name="Steffen K."/>
            <person name="Cardenas P."/>
        </authorList>
    </citation>
    <scope>NUCLEOTIDE SEQUENCE</scope>
</reference>
<dbReference type="AlphaFoldDB" id="A0AA35T4V4"/>
<keyword evidence="3" id="KW-1185">Reference proteome</keyword>
<dbReference type="EMBL" id="CASHTH010003213">
    <property type="protein sequence ID" value="CAI8041835.1"/>
    <property type="molecule type" value="Genomic_DNA"/>
</dbReference>
<dbReference type="Proteomes" id="UP001174909">
    <property type="component" value="Unassembled WGS sequence"/>
</dbReference>
<accession>A0AA35T4V4</accession>
<proteinExistence type="predicted"/>
<protein>
    <submittedName>
        <fullName evidence="2">Uncharacterized protein</fullName>
    </submittedName>
</protein>
<evidence type="ECO:0000256" key="1">
    <source>
        <dbReference type="SAM" id="MobiDB-lite"/>
    </source>
</evidence>
<evidence type="ECO:0000313" key="3">
    <source>
        <dbReference type="Proteomes" id="UP001174909"/>
    </source>
</evidence>
<organism evidence="2 3">
    <name type="scientific">Geodia barretti</name>
    <name type="common">Barrett's horny sponge</name>
    <dbReference type="NCBI Taxonomy" id="519541"/>
    <lineage>
        <taxon>Eukaryota</taxon>
        <taxon>Metazoa</taxon>
        <taxon>Porifera</taxon>
        <taxon>Demospongiae</taxon>
        <taxon>Heteroscleromorpha</taxon>
        <taxon>Tetractinellida</taxon>
        <taxon>Astrophorina</taxon>
        <taxon>Geodiidae</taxon>
        <taxon>Geodia</taxon>
    </lineage>
</organism>
<name>A0AA35T4V4_GEOBA</name>
<feature type="compositionally biased region" description="Polar residues" evidence="1">
    <location>
        <begin position="19"/>
        <end position="30"/>
    </location>
</feature>